<evidence type="ECO:0000313" key="5">
    <source>
        <dbReference type="EMBL" id="TFJ87142.1"/>
    </source>
</evidence>
<dbReference type="GO" id="GO:0005634">
    <property type="term" value="C:nucleus"/>
    <property type="evidence" value="ECO:0007669"/>
    <property type="project" value="TreeGrafter"/>
</dbReference>
<feature type="domain" description="RRM" evidence="4">
    <location>
        <begin position="252"/>
        <end position="300"/>
    </location>
</feature>
<reference evidence="5 6" key="1">
    <citation type="submission" date="2019-01" db="EMBL/GenBank/DDBJ databases">
        <title>Nuclear Genome Assembly of the Microalgal Biofuel strain Nannochloropsis salina CCMP1776.</title>
        <authorList>
            <person name="Hovde B."/>
        </authorList>
    </citation>
    <scope>NUCLEOTIDE SEQUENCE [LARGE SCALE GENOMIC DNA]</scope>
    <source>
        <strain evidence="5 6">CCMP1776</strain>
    </source>
</reference>
<protein>
    <recommendedName>
        <fullName evidence="4">RRM domain-containing protein</fullName>
    </recommendedName>
</protein>
<proteinExistence type="predicted"/>
<sequence>MGPAALREVTLGGPRPRPGGSWEEEGGQGGGGRKAEGGEEGGLPRFLSRALLHPSAGRRPSALGKSRLLRRTSTNSRVLPGQGAPAARLAPPSAASPPATGPAHVAALTRQRLALAKKKESLYATQKQLREQMLAGCLGTGKGRKGEGLEQARREVAAAEERLKGAQREVQGLLEAVARLPAVESSRAERESGQARAMAPSAAGGRGGGGRGGRGGEGGGGRDSGGRIASRNRVPMRIDHRTTHLKLCTRPPGLAAASLRRFFSNFGTVEAVEMAGGQEESGPAVVKFATRWAAENAKAKAKYVGKHPLVLEWHDPRTSGDGKGELKEVKAGGEEAGGGGREFSEMEQQEMALDALFA</sequence>
<accession>A0A4D9D6F8</accession>
<dbReference type="InterPro" id="IPR035979">
    <property type="entry name" value="RBD_domain_sf"/>
</dbReference>
<evidence type="ECO:0000256" key="3">
    <source>
        <dbReference type="SAM" id="MobiDB-lite"/>
    </source>
</evidence>
<feature type="compositionally biased region" description="Basic and acidic residues" evidence="3">
    <location>
        <begin position="314"/>
        <end position="333"/>
    </location>
</feature>
<evidence type="ECO:0000259" key="4">
    <source>
        <dbReference type="Pfam" id="PF00076"/>
    </source>
</evidence>
<dbReference type="GO" id="GO:0003723">
    <property type="term" value="F:RNA binding"/>
    <property type="evidence" value="ECO:0007669"/>
    <property type="project" value="UniProtKB-KW"/>
</dbReference>
<keyword evidence="6" id="KW-1185">Reference proteome</keyword>
<dbReference type="EMBL" id="SDOX01000006">
    <property type="protein sequence ID" value="TFJ87142.1"/>
    <property type="molecule type" value="Genomic_DNA"/>
</dbReference>
<dbReference type="InterPro" id="IPR012677">
    <property type="entry name" value="Nucleotide-bd_a/b_plait_sf"/>
</dbReference>
<dbReference type="InterPro" id="IPR045137">
    <property type="entry name" value="RBM26/27"/>
</dbReference>
<feature type="region of interest" description="Disordered" evidence="3">
    <location>
        <begin position="314"/>
        <end position="345"/>
    </location>
</feature>
<keyword evidence="1" id="KW-0694">RNA-binding</keyword>
<keyword evidence="2" id="KW-0175">Coiled coil</keyword>
<comment type="caution">
    <text evidence="5">The sequence shown here is derived from an EMBL/GenBank/DDBJ whole genome shotgun (WGS) entry which is preliminary data.</text>
</comment>
<gene>
    <name evidence="5" type="ORF">NSK_001475</name>
</gene>
<dbReference type="OrthoDB" id="10455964at2759"/>
<dbReference type="SUPFAM" id="SSF54928">
    <property type="entry name" value="RNA-binding domain, RBD"/>
    <property type="match status" value="1"/>
</dbReference>
<dbReference type="PANTHER" id="PTHR14398">
    <property type="entry name" value="RNA RECOGNITION RRM/RNP DOMAIN"/>
    <property type="match status" value="1"/>
</dbReference>
<dbReference type="InterPro" id="IPR000504">
    <property type="entry name" value="RRM_dom"/>
</dbReference>
<evidence type="ECO:0000313" key="6">
    <source>
        <dbReference type="Proteomes" id="UP000355283"/>
    </source>
</evidence>
<dbReference type="PANTHER" id="PTHR14398:SF0">
    <property type="entry name" value="ZINC FINGER PROTEIN SWM"/>
    <property type="match status" value="1"/>
</dbReference>
<organism evidence="5 6">
    <name type="scientific">Nannochloropsis salina CCMP1776</name>
    <dbReference type="NCBI Taxonomy" id="1027361"/>
    <lineage>
        <taxon>Eukaryota</taxon>
        <taxon>Sar</taxon>
        <taxon>Stramenopiles</taxon>
        <taxon>Ochrophyta</taxon>
        <taxon>Eustigmatophyceae</taxon>
        <taxon>Eustigmatales</taxon>
        <taxon>Monodopsidaceae</taxon>
        <taxon>Microchloropsis</taxon>
        <taxon>Microchloropsis salina</taxon>
    </lineage>
</organism>
<evidence type="ECO:0000256" key="1">
    <source>
        <dbReference type="ARBA" id="ARBA00022884"/>
    </source>
</evidence>
<dbReference type="AlphaFoldDB" id="A0A4D9D6F8"/>
<feature type="compositionally biased region" description="Low complexity" evidence="3">
    <location>
        <begin position="84"/>
        <end position="102"/>
    </location>
</feature>
<evidence type="ECO:0000256" key="2">
    <source>
        <dbReference type="SAM" id="Coils"/>
    </source>
</evidence>
<feature type="coiled-coil region" evidence="2">
    <location>
        <begin position="149"/>
        <end position="176"/>
    </location>
</feature>
<name>A0A4D9D6F8_9STRA</name>
<dbReference type="Proteomes" id="UP000355283">
    <property type="component" value="Unassembled WGS sequence"/>
</dbReference>
<feature type="region of interest" description="Disordered" evidence="3">
    <location>
        <begin position="1"/>
        <end position="102"/>
    </location>
</feature>
<feature type="region of interest" description="Disordered" evidence="3">
    <location>
        <begin position="185"/>
        <end position="229"/>
    </location>
</feature>
<dbReference type="Pfam" id="PF00076">
    <property type="entry name" value="RRM_1"/>
    <property type="match status" value="1"/>
</dbReference>
<feature type="compositionally biased region" description="Low complexity" evidence="3">
    <location>
        <begin position="194"/>
        <end position="203"/>
    </location>
</feature>
<dbReference type="Gene3D" id="3.30.70.330">
    <property type="match status" value="1"/>
</dbReference>
<feature type="compositionally biased region" description="Gly residues" evidence="3">
    <location>
        <begin position="204"/>
        <end position="223"/>
    </location>
</feature>